<dbReference type="InterPro" id="IPR014371">
    <property type="entry name" value="Oat_ACAT_DAG_ARE"/>
</dbReference>
<evidence type="ECO:0000256" key="4">
    <source>
        <dbReference type="ARBA" id="ARBA00022824"/>
    </source>
</evidence>
<feature type="transmembrane region" description="Helical" evidence="8">
    <location>
        <begin position="409"/>
        <end position="431"/>
    </location>
</feature>
<comment type="subcellular location">
    <subcellularLocation>
        <location evidence="1 6">Endoplasmic reticulum membrane</location>
        <topology evidence="1 6">Multi-pass membrane protein</topology>
    </subcellularLocation>
</comment>
<comment type="pathway">
    <text evidence="2">Lipid metabolism.</text>
</comment>
<feature type="transmembrane region" description="Helical" evidence="8">
    <location>
        <begin position="51"/>
        <end position="68"/>
    </location>
</feature>
<keyword evidence="8" id="KW-0812">Transmembrane</keyword>
<feature type="compositionally biased region" description="Low complexity" evidence="7">
    <location>
        <begin position="1"/>
        <end position="13"/>
    </location>
</feature>
<dbReference type="GO" id="GO:0004144">
    <property type="term" value="F:diacylglycerol O-acyltransferase activity"/>
    <property type="evidence" value="ECO:0007669"/>
    <property type="project" value="UniProtKB-ARBA"/>
</dbReference>
<dbReference type="EMBL" id="LSSM01002696">
    <property type="protein sequence ID" value="OMJ20659.1"/>
    <property type="molecule type" value="Genomic_DNA"/>
</dbReference>
<evidence type="ECO:0000313" key="10">
    <source>
        <dbReference type="Proteomes" id="UP000187429"/>
    </source>
</evidence>
<keyword evidence="8" id="KW-1133">Transmembrane helix</keyword>
<feature type="compositionally biased region" description="Low complexity" evidence="7">
    <location>
        <begin position="124"/>
        <end position="134"/>
    </location>
</feature>
<dbReference type="Proteomes" id="UP000187429">
    <property type="component" value="Unassembled WGS sequence"/>
</dbReference>
<sequence length="470" mass="53251">MSPSKTKANSSSSGPKRQKRGKPYPQAQVVHTEGHISVLDANAPTTNYNGLVNFFLLLFGGMMIRLILENYLKYGILVTLPGFNFDSSDYFMSFAILLFLLFNFFFAFFTEKFAANKAKEIFESSNSSNTSDKNSPSKKIKNSSSAENKSAELSESESSIAVTNSANNNNSDNTTSKPPVDRKEVEAINKKNQLEYEKAFSKIDSADKIKFKEMINRDFVTLILQSLNIFFALAVPSFIVFNHVSNPLLGTAAMMTSVVLSLKLFSYYATNLDLRRAYLYNDNQFNKDLLLETKFSKQDILSINASCEATVYIGRPISYDIPYPQNIKLSNLIYFMAVPTLCYQPSYPKSSHNIRPSFVAKRLLEIVFLTSLMYIVVHQYAFPTLFNSVTAIESKNQAWVSERVLKLSVAISLLWLVGFYTFFHSTLNLFAELLNFSDRRFYLDWWNSTDLGTYWRYGTCPSIISANATS</sequence>
<name>A0A1R1Y1F8_9FUNG</name>
<evidence type="ECO:0000313" key="9">
    <source>
        <dbReference type="EMBL" id="OMJ20659.1"/>
    </source>
</evidence>
<comment type="similarity">
    <text evidence="6">Belongs to the membrane-bound acyltransferase family. Sterol o-acyltransferase subfamily.</text>
</comment>
<keyword evidence="4 6" id="KW-0256">Endoplasmic reticulum</keyword>
<evidence type="ECO:0000256" key="1">
    <source>
        <dbReference type="ARBA" id="ARBA00004477"/>
    </source>
</evidence>
<evidence type="ECO:0000256" key="5">
    <source>
        <dbReference type="ARBA" id="ARBA00023315"/>
    </source>
</evidence>
<evidence type="ECO:0000256" key="8">
    <source>
        <dbReference type="SAM" id="Phobius"/>
    </source>
</evidence>
<keyword evidence="6 8" id="KW-0472">Membrane</keyword>
<dbReference type="GO" id="GO:0005789">
    <property type="term" value="C:endoplasmic reticulum membrane"/>
    <property type="evidence" value="ECO:0007669"/>
    <property type="project" value="UniProtKB-SubCell"/>
</dbReference>
<feature type="compositionally biased region" description="Low complexity" evidence="7">
    <location>
        <begin position="142"/>
        <end position="176"/>
    </location>
</feature>
<gene>
    <name evidence="9" type="ORF">AYI69_g6123</name>
</gene>
<dbReference type="PIRSF" id="PIRSF000439">
    <property type="entry name" value="Oat_ACAT_DAG_ARE"/>
    <property type="match status" value="1"/>
</dbReference>
<dbReference type="OrthoDB" id="10039049at2759"/>
<dbReference type="PANTHER" id="PTHR10408">
    <property type="entry name" value="STEROL O-ACYLTRANSFERASE"/>
    <property type="match status" value="1"/>
</dbReference>
<feature type="region of interest" description="Disordered" evidence="7">
    <location>
        <begin position="1"/>
        <end position="25"/>
    </location>
</feature>
<evidence type="ECO:0000256" key="7">
    <source>
        <dbReference type="SAM" id="MobiDB-lite"/>
    </source>
</evidence>
<feature type="transmembrane region" description="Helical" evidence="8">
    <location>
        <begin position="363"/>
        <end position="382"/>
    </location>
</feature>
<comment type="caution">
    <text evidence="9">The sequence shown here is derived from an EMBL/GenBank/DDBJ whole genome shotgun (WGS) entry which is preliminary data.</text>
</comment>
<feature type="transmembrane region" description="Helical" evidence="8">
    <location>
        <begin position="219"/>
        <end position="241"/>
    </location>
</feature>
<evidence type="ECO:0000256" key="2">
    <source>
        <dbReference type="ARBA" id="ARBA00005189"/>
    </source>
</evidence>
<dbReference type="PANTHER" id="PTHR10408:SF7">
    <property type="entry name" value="DIACYLGLYCEROL O-ACYLTRANSFERASE 1"/>
    <property type="match status" value="1"/>
</dbReference>
<keyword evidence="10" id="KW-1185">Reference proteome</keyword>
<evidence type="ECO:0000256" key="6">
    <source>
        <dbReference type="PIRNR" id="PIRNR000439"/>
    </source>
</evidence>
<feature type="transmembrane region" description="Helical" evidence="8">
    <location>
        <begin position="90"/>
        <end position="109"/>
    </location>
</feature>
<dbReference type="GO" id="GO:0019432">
    <property type="term" value="P:triglyceride biosynthetic process"/>
    <property type="evidence" value="ECO:0007669"/>
    <property type="project" value="TreeGrafter"/>
</dbReference>
<feature type="region of interest" description="Disordered" evidence="7">
    <location>
        <begin position="124"/>
        <end position="184"/>
    </location>
</feature>
<keyword evidence="3 6" id="KW-0808">Transferase</keyword>
<reference evidence="10" key="1">
    <citation type="submission" date="2017-01" db="EMBL/GenBank/DDBJ databases">
        <authorList>
            <person name="Wang Y."/>
            <person name="White M."/>
            <person name="Kvist S."/>
            <person name="Moncalvo J.-M."/>
        </authorList>
    </citation>
    <scope>NUCLEOTIDE SEQUENCE [LARGE SCALE GENOMIC DNA]</scope>
    <source>
        <strain evidence="10">ID-206-W2</strain>
    </source>
</reference>
<keyword evidence="5 6" id="KW-0012">Acyltransferase</keyword>
<protein>
    <recommendedName>
        <fullName evidence="6">O-acyltransferase</fullName>
    </recommendedName>
</protein>
<evidence type="ECO:0000256" key="3">
    <source>
        <dbReference type="ARBA" id="ARBA00022679"/>
    </source>
</evidence>
<feature type="transmembrane region" description="Helical" evidence="8">
    <location>
        <begin position="247"/>
        <end position="269"/>
    </location>
</feature>
<dbReference type="AlphaFoldDB" id="A0A1R1Y1F8"/>
<proteinExistence type="inferred from homology"/>
<accession>A0A1R1Y1F8</accession>
<organism evidence="9 10">
    <name type="scientific">Smittium culicis</name>
    <dbReference type="NCBI Taxonomy" id="133412"/>
    <lineage>
        <taxon>Eukaryota</taxon>
        <taxon>Fungi</taxon>
        <taxon>Fungi incertae sedis</taxon>
        <taxon>Zoopagomycota</taxon>
        <taxon>Kickxellomycotina</taxon>
        <taxon>Harpellomycetes</taxon>
        <taxon>Harpellales</taxon>
        <taxon>Legeriomycetaceae</taxon>
        <taxon>Smittium</taxon>
    </lineage>
</organism>